<evidence type="ECO:0000259" key="14">
    <source>
        <dbReference type="PROSITE" id="PS50885"/>
    </source>
</evidence>
<comment type="similarity">
    <text evidence="9">Belongs to the methyl-accepting chemotaxis (MCP) protein family.</text>
</comment>
<evidence type="ECO:0000256" key="8">
    <source>
        <dbReference type="ARBA" id="ARBA00023136"/>
    </source>
</evidence>
<sequence>MRNNLPVTQQEFVFPAEQMLVSATDLNGTIQYCNSAFVAVSGFTKDELVGQPHNIIRHPDMPREAFEDMWHTLRAGRPWTAMVKNRRKNGDHYWVLANATPVVERDQTIGYLSVRIKPSRDEVAQADALYAKMRAGILTTHRLQDGRLVRRGWRGKLAALKRLPVATCVSLGFAAAPLTMLFIGCAAFAGNPPLAFWSALAGAILVSALGAALFARRLAVALAEIRAFSTHLATGDLTAQLTLVRDDDLGEVGRALNQLKANLTALVLDVRGQLHGLKSTSHEIASGNNDLSRRTESQAASLEQTAASMEQLTTTVQSNAEASTRALELARQAQKAAAQGGEIATQVEHTMSAIATASHRIADITGVIDGIAFQTNLLALNAAVEAARAGDEGRAFAVVAGEVRSLAQRSAASALEIKKVVETSVAEIQGGAALVSRTTAQMEVIDEAIQRVSAIIVEVANASSEQAEGIKQVNQAITHLDGSTQQNATLVEQATTTAQNLSNQAVLLDEAVRMFTVERTFV</sequence>
<feature type="domain" description="Methyl-accepting transducer" evidence="12">
    <location>
        <begin position="273"/>
        <end position="502"/>
    </location>
</feature>
<dbReference type="PROSITE" id="PS50885">
    <property type="entry name" value="HAMP"/>
    <property type="match status" value="1"/>
</dbReference>
<dbReference type="FunFam" id="3.30.450.20:FF:000046">
    <property type="entry name" value="Aerotaxis sensor receptor"/>
    <property type="match status" value="1"/>
</dbReference>
<evidence type="ECO:0000259" key="13">
    <source>
        <dbReference type="PROSITE" id="PS50112"/>
    </source>
</evidence>
<dbReference type="Proteomes" id="UP000494115">
    <property type="component" value="Unassembled WGS sequence"/>
</dbReference>
<keyword evidence="3" id="KW-0488">Methylation</keyword>
<dbReference type="SUPFAM" id="SSF58104">
    <property type="entry name" value="Methyl-accepting chemotaxis protein (MCP) signaling domain"/>
    <property type="match status" value="1"/>
</dbReference>
<keyword evidence="8 11" id="KW-0472">Membrane</keyword>
<keyword evidence="2" id="KW-1003">Cell membrane</keyword>
<gene>
    <name evidence="15" type="primary">aer</name>
    <name evidence="15" type="ORF">LMG28138_05338</name>
</gene>
<dbReference type="InterPro" id="IPR051310">
    <property type="entry name" value="MCP_chemotaxis"/>
</dbReference>
<dbReference type="InterPro" id="IPR000014">
    <property type="entry name" value="PAS"/>
</dbReference>
<feature type="domain" description="PAS" evidence="13">
    <location>
        <begin position="21"/>
        <end position="76"/>
    </location>
</feature>
<dbReference type="FunFam" id="1.10.287.950:FF:000001">
    <property type="entry name" value="Methyl-accepting chemotaxis sensory transducer"/>
    <property type="match status" value="1"/>
</dbReference>
<feature type="domain" description="HAMP" evidence="14">
    <location>
        <begin position="216"/>
        <end position="268"/>
    </location>
</feature>
<evidence type="ECO:0000256" key="11">
    <source>
        <dbReference type="SAM" id="Phobius"/>
    </source>
</evidence>
<dbReference type="CDD" id="cd11386">
    <property type="entry name" value="MCP_signal"/>
    <property type="match status" value="1"/>
</dbReference>
<dbReference type="GO" id="GO:0005886">
    <property type="term" value="C:plasma membrane"/>
    <property type="evidence" value="ECO:0007669"/>
    <property type="project" value="UniProtKB-SubCell"/>
</dbReference>
<dbReference type="InterPro" id="IPR013655">
    <property type="entry name" value="PAS_fold_3"/>
</dbReference>
<keyword evidence="4" id="KW-0145">Chemotaxis</keyword>
<evidence type="ECO:0000256" key="5">
    <source>
        <dbReference type="ARBA" id="ARBA00022519"/>
    </source>
</evidence>
<keyword evidence="6 11" id="KW-0812">Transmembrane</keyword>
<dbReference type="SMART" id="SM00091">
    <property type="entry name" value="PAS"/>
    <property type="match status" value="1"/>
</dbReference>
<dbReference type="PRINTS" id="PR00260">
    <property type="entry name" value="CHEMTRNSDUCR"/>
</dbReference>
<proteinExistence type="inferred from homology"/>
<evidence type="ECO:0000256" key="6">
    <source>
        <dbReference type="ARBA" id="ARBA00022692"/>
    </source>
</evidence>
<evidence type="ECO:0000256" key="9">
    <source>
        <dbReference type="ARBA" id="ARBA00029447"/>
    </source>
</evidence>
<dbReference type="InterPro" id="IPR004090">
    <property type="entry name" value="Chemotax_Me-accpt_rcpt"/>
</dbReference>
<feature type="transmembrane region" description="Helical" evidence="11">
    <location>
        <begin position="195"/>
        <end position="215"/>
    </location>
</feature>
<evidence type="ECO:0000256" key="10">
    <source>
        <dbReference type="PROSITE-ProRule" id="PRU00284"/>
    </source>
</evidence>
<evidence type="ECO:0000256" key="1">
    <source>
        <dbReference type="ARBA" id="ARBA00004429"/>
    </source>
</evidence>
<organism evidence="15 16">
    <name type="scientific">Pararobbsia alpina</name>
    <dbReference type="NCBI Taxonomy" id="621374"/>
    <lineage>
        <taxon>Bacteria</taxon>
        <taxon>Pseudomonadati</taxon>
        <taxon>Pseudomonadota</taxon>
        <taxon>Betaproteobacteria</taxon>
        <taxon>Burkholderiales</taxon>
        <taxon>Burkholderiaceae</taxon>
        <taxon>Pararobbsia</taxon>
    </lineage>
</organism>
<dbReference type="PANTHER" id="PTHR43531">
    <property type="entry name" value="PROTEIN ICFG"/>
    <property type="match status" value="1"/>
</dbReference>
<dbReference type="PROSITE" id="PS50112">
    <property type="entry name" value="PAS"/>
    <property type="match status" value="1"/>
</dbReference>
<dbReference type="PROSITE" id="PS50111">
    <property type="entry name" value="CHEMOTAXIS_TRANSDUC_2"/>
    <property type="match status" value="1"/>
</dbReference>
<dbReference type="InterPro" id="IPR003660">
    <property type="entry name" value="HAMP_dom"/>
</dbReference>
<evidence type="ECO:0000256" key="2">
    <source>
        <dbReference type="ARBA" id="ARBA00022475"/>
    </source>
</evidence>
<protein>
    <submittedName>
        <fullName evidence="15">Aerotaxis receptor</fullName>
    </submittedName>
</protein>
<keyword evidence="7 11" id="KW-1133">Transmembrane helix</keyword>
<evidence type="ECO:0000256" key="4">
    <source>
        <dbReference type="ARBA" id="ARBA00022500"/>
    </source>
</evidence>
<dbReference type="GO" id="GO:0052131">
    <property type="term" value="P:positive aerotaxis"/>
    <property type="evidence" value="ECO:0007669"/>
    <property type="project" value="UniProtKB-ARBA"/>
</dbReference>
<dbReference type="GO" id="GO:0004888">
    <property type="term" value="F:transmembrane signaling receptor activity"/>
    <property type="evidence" value="ECO:0007669"/>
    <property type="project" value="InterPro"/>
</dbReference>
<dbReference type="AlphaFoldDB" id="A0A6S7BKU8"/>
<dbReference type="NCBIfam" id="TIGR00229">
    <property type="entry name" value="sensory_box"/>
    <property type="match status" value="1"/>
</dbReference>
<evidence type="ECO:0000256" key="3">
    <source>
        <dbReference type="ARBA" id="ARBA00022481"/>
    </source>
</evidence>
<dbReference type="Pfam" id="PF00672">
    <property type="entry name" value="HAMP"/>
    <property type="match status" value="1"/>
</dbReference>
<reference evidence="15 16" key="1">
    <citation type="submission" date="2020-04" db="EMBL/GenBank/DDBJ databases">
        <authorList>
            <person name="De Canck E."/>
        </authorList>
    </citation>
    <scope>NUCLEOTIDE SEQUENCE [LARGE SCALE GENOMIC DNA]</scope>
    <source>
        <strain evidence="15 16">LMG 28138</strain>
    </source>
</reference>
<name>A0A6S7BKU8_9BURK</name>
<feature type="transmembrane region" description="Helical" evidence="11">
    <location>
        <begin position="163"/>
        <end position="189"/>
    </location>
</feature>
<dbReference type="CDD" id="cd00130">
    <property type="entry name" value="PAS"/>
    <property type="match status" value="1"/>
</dbReference>
<dbReference type="SUPFAM" id="SSF55785">
    <property type="entry name" value="PYP-like sensor domain (PAS domain)"/>
    <property type="match status" value="1"/>
</dbReference>
<dbReference type="InterPro" id="IPR004089">
    <property type="entry name" value="MCPsignal_dom"/>
</dbReference>
<keyword evidence="10" id="KW-0807">Transducer</keyword>
<keyword evidence="16" id="KW-1185">Reference proteome</keyword>
<dbReference type="Pfam" id="PF00015">
    <property type="entry name" value="MCPsignal"/>
    <property type="match status" value="1"/>
</dbReference>
<dbReference type="SMART" id="SM00283">
    <property type="entry name" value="MA"/>
    <property type="match status" value="1"/>
</dbReference>
<dbReference type="Pfam" id="PF08447">
    <property type="entry name" value="PAS_3"/>
    <property type="match status" value="1"/>
</dbReference>
<keyword evidence="5" id="KW-0997">Cell inner membrane</keyword>
<evidence type="ECO:0000256" key="7">
    <source>
        <dbReference type="ARBA" id="ARBA00022989"/>
    </source>
</evidence>
<keyword evidence="15" id="KW-0675">Receptor</keyword>
<evidence type="ECO:0000313" key="15">
    <source>
        <dbReference type="EMBL" id="CAB3803362.1"/>
    </source>
</evidence>
<dbReference type="Gene3D" id="1.10.287.950">
    <property type="entry name" value="Methyl-accepting chemotaxis protein"/>
    <property type="match status" value="1"/>
</dbReference>
<evidence type="ECO:0000259" key="12">
    <source>
        <dbReference type="PROSITE" id="PS50111"/>
    </source>
</evidence>
<comment type="subcellular location">
    <subcellularLocation>
        <location evidence="1">Cell inner membrane</location>
        <topology evidence="1">Multi-pass membrane protein</topology>
    </subcellularLocation>
</comment>
<dbReference type="EMBL" id="CADIKM010000054">
    <property type="protein sequence ID" value="CAB3803362.1"/>
    <property type="molecule type" value="Genomic_DNA"/>
</dbReference>
<dbReference type="RefSeq" id="WP_175107905.1">
    <property type="nucleotide sequence ID" value="NZ_CADIKM010000054.1"/>
</dbReference>
<dbReference type="Gene3D" id="3.30.450.20">
    <property type="entry name" value="PAS domain"/>
    <property type="match status" value="1"/>
</dbReference>
<dbReference type="PANTHER" id="PTHR43531:SF7">
    <property type="entry name" value="AEROTAXIS RECEPTOR"/>
    <property type="match status" value="1"/>
</dbReference>
<dbReference type="CDD" id="cd06225">
    <property type="entry name" value="HAMP"/>
    <property type="match status" value="1"/>
</dbReference>
<evidence type="ECO:0000313" key="16">
    <source>
        <dbReference type="Proteomes" id="UP000494115"/>
    </source>
</evidence>
<dbReference type="SMART" id="SM00304">
    <property type="entry name" value="HAMP"/>
    <property type="match status" value="1"/>
</dbReference>
<dbReference type="InterPro" id="IPR035965">
    <property type="entry name" value="PAS-like_dom_sf"/>
</dbReference>
<dbReference type="GO" id="GO:0007165">
    <property type="term" value="P:signal transduction"/>
    <property type="evidence" value="ECO:0007669"/>
    <property type="project" value="UniProtKB-KW"/>
</dbReference>
<accession>A0A6S7BKU8</accession>